<reference evidence="8 9" key="1">
    <citation type="submission" date="2022-06" db="EMBL/GenBank/DDBJ databases">
        <title>Paraconexibacter antarcticus.</title>
        <authorList>
            <person name="Kim C.S."/>
        </authorList>
    </citation>
    <scope>NUCLEOTIDE SEQUENCE [LARGE SCALE GENOMIC DNA]</scope>
    <source>
        <strain evidence="8 9">02-257</strain>
    </source>
</reference>
<feature type="domain" description="Phosphatidic acid phosphatase type 2/haloperoxidase" evidence="7">
    <location>
        <begin position="85"/>
        <end position="192"/>
    </location>
</feature>
<protein>
    <submittedName>
        <fullName evidence="8">Phosphatase PAP2 family protein</fullName>
    </submittedName>
</protein>
<keyword evidence="6" id="KW-0472">Membrane</keyword>
<comment type="subcellular location">
    <subcellularLocation>
        <location evidence="1">Cell membrane</location>
        <topology evidence="1">Multi-pass membrane protein</topology>
    </subcellularLocation>
</comment>
<name>A0ABY5DR28_9ACTN</name>
<dbReference type="SMART" id="SM00014">
    <property type="entry name" value="acidPPc"/>
    <property type="match status" value="1"/>
</dbReference>
<dbReference type="InterPro" id="IPR000326">
    <property type="entry name" value="PAP2/HPO"/>
</dbReference>
<dbReference type="PANTHER" id="PTHR14969:SF62">
    <property type="entry name" value="DECAPRENYLPHOSPHORYL-5-PHOSPHORIBOSE PHOSPHATASE RV3807C-RELATED"/>
    <property type="match status" value="1"/>
</dbReference>
<dbReference type="RefSeq" id="WP_254571189.1">
    <property type="nucleotide sequence ID" value="NZ_CP098502.1"/>
</dbReference>
<evidence type="ECO:0000313" key="8">
    <source>
        <dbReference type="EMBL" id="UTI64488.1"/>
    </source>
</evidence>
<organism evidence="8 9">
    <name type="scientific">Paraconexibacter antarcticus</name>
    <dbReference type="NCBI Taxonomy" id="2949664"/>
    <lineage>
        <taxon>Bacteria</taxon>
        <taxon>Bacillati</taxon>
        <taxon>Actinomycetota</taxon>
        <taxon>Thermoleophilia</taxon>
        <taxon>Solirubrobacterales</taxon>
        <taxon>Paraconexibacteraceae</taxon>
        <taxon>Paraconexibacter</taxon>
    </lineage>
</organism>
<evidence type="ECO:0000256" key="1">
    <source>
        <dbReference type="ARBA" id="ARBA00004651"/>
    </source>
</evidence>
<dbReference type="SUPFAM" id="SSF48317">
    <property type="entry name" value="Acid phosphatase/Vanadium-dependent haloperoxidase"/>
    <property type="match status" value="1"/>
</dbReference>
<dbReference type="Gene3D" id="1.20.144.10">
    <property type="entry name" value="Phosphatidic acid phosphatase type 2/haloperoxidase"/>
    <property type="match status" value="1"/>
</dbReference>
<keyword evidence="9" id="KW-1185">Reference proteome</keyword>
<dbReference type="Pfam" id="PF01569">
    <property type="entry name" value="PAP2"/>
    <property type="match status" value="1"/>
</dbReference>
<evidence type="ECO:0000256" key="4">
    <source>
        <dbReference type="ARBA" id="ARBA00022801"/>
    </source>
</evidence>
<evidence type="ECO:0000256" key="3">
    <source>
        <dbReference type="ARBA" id="ARBA00022692"/>
    </source>
</evidence>
<evidence type="ECO:0000256" key="6">
    <source>
        <dbReference type="ARBA" id="ARBA00023136"/>
    </source>
</evidence>
<keyword evidence="3" id="KW-0812">Transmembrane</keyword>
<evidence type="ECO:0000259" key="7">
    <source>
        <dbReference type="SMART" id="SM00014"/>
    </source>
</evidence>
<gene>
    <name evidence="8" type="ORF">NBH00_24520</name>
</gene>
<keyword evidence="2" id="KW-1003">Cell membrane</keyword>
<proteinExistence type="predicted"/>
<keyword evidence="5" id="KW-1133">Transmembrane helix</keyword>
<evidence type="ECO:0000313" key="9">
    <source>
        <dbReference type="Proteomes" id="UP001056035"/>
    </source>
</evidence>
<dbReference type="InterPro" id="IPR036938">
    <property type="entry name" value="PAP2/HPO_sf"/>
</dbReference>
<accession>A0ABY5DR28</accession>
<evidence type="ECO:0000256" key="2">
    <source>
        <dbReference type="ARBA" id="ARBA00022475"/>
    </source>
</evidence>
<sequence>MPASSLPPARSPGSRRALLALRASGPAGRRLAAADVAAYRAIRGFARTPEHVARVRSFSRLGEHAACWLALGAAGATVDSGRRDAWLRATGAVGTAYVANTALKQIFRRRRPLFDGLPALISTPTKLSFPSAHASSSFAAAAAFAPLVGPAATPLRVTAGAMALSRVYLGVHYPTDIVAGAVLGTAVGTLFKPRTS</sequence>
<dbReference type="PANTHER" id="PTHR14969">
    <property type="entry name" value="SPHINGOSINE-1-PHOSPHATE PHOSPHOHYDROLASE"/>
    <property type="match status" value="1"/>
</dbReference>
<evidence type="ECO:0000256" key="5">
    <source>
        <dbReference type="ARBA" id="ARBA00022989"/>
    </source>
</evidence>
<keyword evidence="4" id="KW-0378">Hydrolase</keyword>
<dbReference type="Proteomes" id="UP001056035">
    <property type="component" value="Chromosome"/>
</dbReference>
<dbReference type="EMBL" id="CP098502">
    <property type="protein sequence ID" value="UTI64488.1"/>
    <property type="molecule type" value="Genomic_DNA"/>
</dbReference>